<feature type="domain" description="Thioredoxin" evidence="3">
    <location>
        <begin position="125"/>
        <end position="284"/>
    </location>
</feature>
<organism evidence="4 5">
    <name type="scientific">Nitratidesulfovibrio vulgaris (strain DP4)</name>
    <name type="common">Desulfovibrio vulgaris</name>
    <dbReference type="NCBI Taxonomy" id="391774"/>
    <lineage>
        <taxon>Bacteria</taxon>
        <taxon>Pseudomonadati</taxon>
        <taxon>Thermodesulfobacteriota</taxon>
        <taxon>Desulfovibrionia</taxon>
        <taxon>Desulfovibrionales</taxon>
        <taxon>Desulfovibrionaceae</taxon>
        <taxon>Nitratidesulfovibrio</taxon>
    </lineage>
</organism>
<dbReference type="SUPFAM" id="SSF52833">
    <property type="entry name" value="Thioredoxin-like"/>
    <property type="match status" value="1"/>
</dbReference>
<name>A0A0H3A4C9_NITV4</name>
<gene>
    <name evidence="4" type="ordered locus">Dvul_0300</name>
</gene>
<dbReference type="GO" id="GO:0016209">
    <property type="term" value="F:antioxidant activity"/>
    <property type="evidence" value="ECO:0007669"/>
    <property type="project" value="InterPro"/>
</dbReference>
<accession>A0A0H3A4C9</accession>
<proteinExistence type="predicted"/>
<dbReference type="Pfam" id="PF00578">
    <property type="entry name" value="AhpC-TSA"/>
    <property type="match status" value="1"/>
</dbReference>
<dbReference type="PANTHER" id="PTHR43110:SF1">
    <property type="entry name" value="THIOL PEROXIDASE"/>
    <property type="match status" value="1"/>
</dbReference>
<dbReference type="AlphaFoldDB" id="A0A0H3A4C9"/>
<dbReference type="EMBL" id="CP000527">
    <property type="protein sequence ID" value="ABM27323.1"/>
    <property type="molecule type" value="Genomic_DNA"/>
</dbReference>
<feature type="region of interest" description="Disordered" evidence="2">
    <location>
        <begin position="1"/>
        <end position="66"/>
    </location>
</feature>
<dbReference type="PANTHER" id="PTHR43110">
    <property type="entry name" value="THIOL PEROXIDASE"/>
    <property type="match status" value="1"/>
</dbReference>
<dbReference type="InterPro" id="IPR050455">
    <property type="entry name" value="Tpx_Peroxidase_subfamily"/>
</dbReference>
<dbReference type="KEGG" id="dvl:Dvul_0300"/>
<dbReference type="InterPro" id="IPR013766">
    <property type="entry name" value="Thioredoxin_domain"/>
</dbReference>
<dbReference type="PROSITE" id="PS51352">
    <property type="entry name" value="THIOREDOXIN_2"/>
    <property type="match status" value="1"/>
</dbReference>
<feature type="compositionally biased region" description="Basic and acidic residues" evidence="2">
    <location>
        <begin position="44"/>
        <end position="54"/>
    </location>
</feature>
<dbReference type="CDD" id="cd03018">
    <property type="entry name" value="PRX_AhpE_like"/>
    <property type="match status" value="1"/>
</dbReference>
<evidence type="ECO:0000259" key="3">
    <source>
        <dbReference type="PROSITE" id="PS51352"/>
    </source>
</evidence>
<dbReference type="GO" id="GO:0016491">
    <property type="term" value="F:oxidoreductase activity"/>
    <property type="evidence" value="ECO:0007669"/>
    <property type="project" value="InterPro"/>
</dbReference>
<dbReference type="Proteomes" id="UP000009173">
    <property type="component" value="Chromosome"/>
</dbReference>
<dbReference type="Gene3D" id="3.40.30.10">
    <property type="entry name" value="Glutaredoxin"/>
    <property type="match status" value="1"/>
</dbReference>
<evidence type="ECO:0000256" key="1">
    <source>
        <dbReference type="ARBA" id="ARBA00023284"/>
    </source>
</evidence>
<keyword evidence="1" id="KW-0676">Redox-active center</keyword>
<dbReference type="InterPro" id="IPR000866">
    <property type="entry name" value="AhpC/TSA"/>
</dbReference>
<evidence type="ECO:0000313" key="5">
    <source>
        <dbReference type="Proteomes" id="UP000009173"/>
    </source>
</evidence>
<protein>
    <submittedName>
        <fullName evidence="4">Redoxin domain protein</fullName>
    </submittedName>
</protein>
<reference evidence="5" key="1">
    <citation type="journal article" date="2009" name="Environ. Microbiol.">
        <title>Contribution of mobile genetic elements to Desulfovibrio vulgaris genome plasticity.</title>
        <authorList>
            <person name="Walker C.B."/>
            <person name="Stolyar S."/>
            <person name="Chivian D."/>
            <person name="Pinel N."/>
            <person name="Gabster J.A."/>
            <person name="Dehal P.S."/>
            <person name="He Z."/>
            <person name="Yang Z.K."/>
            <person name="Yen H.C."/>
            <person name="Zhou J."/>
            <person name="Wall J.D."/>
            <person name="Hazen T.C."/>
            <person name="Arkin A.P."/>
            <person name="Stahl D.A."/>
        </authorList>
    </citation>
    <scope>NUCLEOTIDE SEQUENCE [LARGE SCALE GENOMIC DNA]</scope>
    <source>
        <strain evidence="5">DP4</strain>
    </source>
</reference>
<dbReference type="RefSeq" id="WP_011791520.1">
    <property type="nucleotide sequence ID" value="NC_008751.1"/>
</dbReference>
<evidence type="ECO:0000256" key="2">
    <source>
        <dbReference type="SAM" id="MobiDB-lite"/>
    </source>
</evidence>
<dbReference type="HOGENOM" id="CLU_042529_14_2_7"/>
<dbReference type="InterPro" id="IPR036249">
    <property type="entry name" value="Thioredoxin-like_sf"/>
</dbReference>
<feature type="compositionally biased region" description="Polar residues" evidence="2">
    <location>
        <begin position="1"/>
        <end position="10"/>
    </location>
</feature>
<sequence length="286" mass="30208">MNREASSLTHTLPPAAGGARSGRRVPPASMKGGMLPRTAATGHTRHECLPDSRRLLPANSPCPPRRQGVHHMTTGVLWVVLFACLAACAPARNGQATSSVTAATATRQTTVQGGAQAALQNAPVIRPGDEAPDFDLPAVDGTRLRLASFRGHKAVVLSFVPAAFTPVCSSQWAGYGMLKPRFEALGAVVVGIAADNVPSLAAWTREMGTDAAGHPSPLWFPVVSDFWPHGAVTMRYGLLRPEGIAERALVLIDKAGVVRLVEVSDIDKRPPLDNLFKALERLAAGN</sequence>
<evidence type="ECO:0000313" key="4">
    <source>
        <dbReference type="EMBL" id="ABM27323.1"/>
    </source>
</evidence>